<evidence type="ECO:0000256" key="1">
    <source>
        <dbReference type="SAM" id="MobiDB-lite"/>
    </source>
</evidence>
<organism evidence="2">
    <name type="scientific">marine sediment metagenome</name>
    <dbReference type="NCBI Taxonomy" id="412755"/>
    <lineage>
        <taxon>unclassified sequences</taxon>
        <taxon>metagenomes</taxon>
        <taxon>ecological metagenomes</taxon>
    </lineage>
</organism>
<gene>
    <name evidence="2" type="ORF">LCGC14_2158960</name>
</gene>
<evidence type="ECO:0000313" key="2">
    <source>
        <dbReference type="EMBL" id="KKL65040.1"/>
    </source>
</evidence>
<dbReference type="AlphaFoldDB" id="A0A0F9G672"/>
<name>A0A0F9G672_9ZZZZ</name>
<protein>
    <recommendedName>
        <fullName evidence="3">PARP catalytic domain-containing protein</fullName>
    </recommendedName>
</protein>
<reference evidence="2" key="1">
    <citation type="journal article" date="2015" name="Nature">
        <title>Complex archaea that bridge the gap between prokaryotes and eukaryotes.</title>
        <authorList>
            <person name="Spang A."/>
            <person name="Saw J.H."/>
            <person name="Jorgensen S.L."/>
            <person name="Zaremba-Niedzwiedzka K."/>
            <person name="Martijn J."/>
            <person name="Lind A.E."/>
            <person name="van Eijk R."/>
            <person name="Schleper C."/>
            <person name="Guy L."/>
            <person name="Ettema T.J."/>
        </authorList>
    </citation>
    <scope>NUCLEOTIDE SEQUENCE</scope>
</reference>
<comment type="caution">
    <text evidence="2">The sequence shown here is derived from an EMBL/GenBank/DDBJ whole genome shotgun (WGS) entry which is preliminary data.</text>
</comment>
<sequence>MPLKICFHGTDERSAENILREGFDEGTYFARHLEDALEYGGPHVFGVVFDEKKLPPHWQFTSAGRVPAASIVHYRIHWVRRVRSDMSLWQRVLKSNLIMGPDYCDGEGQDYGDEEEIEAVGEEARP</sequence>
<dbReference type="EMBL" id="LAZR01027660">
    <property type="protein sequence ID" value="KKL65040.1"/>
    <property type="molecule type" value="Genomic_DNA"/>
</dbReference>
<proteinExistence type="predicted"/>
<accession>A0A0F9G672</accession>
<evidence type="ECO:0008006" key="3">
    <source>
        <dbReference type="Google" id="ProtNLM"/>
    </source>
</evidence>
<dbReference type="SUPFAM" id="SSF56399">
    <property type="entry name" value="ADP-ribosylation"/>
    <property type="match status" value="1"/>
</dbReference>
<feature type="region of interest" description="Disordered" evidence="1">
    <location>
        <begin position="104"/>
        <end position="126"/>
    </location>
</feature>